<comment type="caution">
    <text evidence="1">The sequence shown here is derived from an EMBL/GenBank/DDBJ whole genome shotgun (WGS) entry which is preliminary data.</text>
</comment>
<dbReference type="eggNOG" id="COG3473">
    <property type="taxonomic scope" value="Bacteria"/>
</dbReference>
<evidence type="ECO:0000313" key="1">
    <source>
        <dbReference type="EMBL" id="EGA88414.1"/>
    </source>
</evidence>
<dbReference type="OrthoDB" id="483160at2"/>
<dbReference type="InterPro" id="IPR026286">
    <property type="entry name" value="MaiA/AMDase"/>
</dbReference>
<gene>
    <name evidence="1" type="ORF">GPDM_15044</name>
</gene>
<dbReference type="PANTHER" id="PTHR40267">
    <property type="entry name" value="BLR3294 PROTEIN"/>
    <property type="match status" value="1"/>
</dbReference>
<dbReference type="InterPro" id="IPR053714">
    <property type="entry name" value="Iso_Racemase_Enz_sf"/>
</dbReference>
<dbReference type="EMBL" id="AEPB01000057">
    <property type="protein sequence ID" value="EGA88414.1"/>
    <property type="molecule type" value="Genomic_DNA"/>
</dbReference>
<dbReference type="Proteomes" id="UP000003052">
    <property type="component" value="Unassembled WGS sequence"/>
</dbReference>
<dbReference type="RefSeq" id="WP_008432605.1">
    <property type="nucleotide sequence ID" value="NZ_AEPB01000057.1"/>
</dbReference>
<evidence type="ECO:0000313" key="2">
    <source>
        <dbReference type="Proteomes" id="UP000003052"/>
    </source>
</evidence>
<reference evidence="1 2" key="1">
    <citation type="journal article" date="2011" name="J. Bacteriol.">
        <title>The Draft Genome of Planococcus donghaensis MPA1U2 Reveals Nonsporulation Pathways Controlled by a Conserved Spo0A Regulon.</title>
        <authorList>
            <person name="Pearson M.D."/>
            <person name="Noller H.F."/>
        </authorList>
    </citation>
    <scope>NUCLEOTIDE SEQUENCE [LARGE SCALE GENOMIC DNA]</scope>
    <source>
        <strain evidence="1 2">MPA1U2</strain>
    </source>
</reference>
<name>E7RKI4_9BACL</name>
<dbReference type="AlphaFoldDB" id="E7RKI4"/>
<accession>E7RKI4</accession>
<dbReference type="PIRSF" id="PIRSF015736">
    <property type="entry name" value="MI"/>
    <property type="match status" value="1"/>
</dbReference>
<sequence length="245" mass="26131">MKDLPYGWRGKLGLIYIASAWSMDAEYVDMAPDGVTTLTTRVALSENPDHFTVDDVHSLGEDAVKAAKLLAQAPVGSIAFGCTSGSFANGVGYDKELIKRMGVASNNIPCTTTTTAVVAALNAFNVKKIAVATPYEDALNRLARTFLEDSGFSVTNMTGLGITSDYEISNTTVDTIYTMAMEVDTADAEAIFISCTGLSAVRLIETLEADLGKPVVSSNQATFWHSMKLAGINEDVKGFGSLFRL</sequence>
<dbReference type="Gene3D" id="3.40.50.12500">
    <property type="match status" value="1"/>
</dbReference>
<organism evidence="1 2">
    <name type="scientific">Planococcus donghaensis MPA1U2</name>
    <dbReference type="NCBI Taxonomy" id="933115"/>
    <lineage>
        <taxon>Bacteria</taxon>
        <taxon>Bacillati</taxon>
        <taxon>Bacillota</taxon>
        <taxon>Bacilli</taxon>
        <taxon>Bacillales</taxon>
        <taxon>Caryophanaceae</taxon>
        <taxon>Planococcus</taxon>
    </lineage>
</organism>
<proteinExistence type="predicted"/>
<protein>
    <submittedName>
        <fullName evidence="1">Asp/Glu racemase</fullName>
    </submittedName>
</protein>
<dbReference type="PANTHER" id="PTHR40267:SF1">
    <property type="entry name" value="BLR3294 PROTEIN"/>
    <property type="match status" value="1"/>
</dbReference>
<dbReference type="Pfam" id="PF17645">
    <property type="entry name" value="Amdase"/>
    <property type="match status" value="1"/>
</dbReference>